<dbReference type="SUPFAM" id="SSF46973">
    <property type="entry name" value="Enzyme IIa from lactose specific PTS, IIa-lac"/>
    <property type="match status" value="1"/>
</dbReference>
<dbReference type="AlphaFoldDB" id="A0A7Y7QGN3"/>
<dbReference type="PROSITE" id="PS51095">
    <property type="entry name" value="PTS_EIIA_TYPE_3"/>
    <property type="match status" value="1"/>
</dbReference>
<evidence type="ECO:0000256" key="1">
    <source>
        <dbReference type="ARBA" id="ARBA00022448"/>
    </source>
</evidence>
<name>A0A7Y7QGN3_LACRH</name>
<dbReference type="PANTHER" id="PTHR34382:SF7">
    <property type="entry name" value="PTS SYSTEM N,N'-DIACETYLCHITOBIOSE-SPECIFIC EIIA COMPONENT"/>
    <property type="match status" value="1"/>
</dbReference>
<evidence type="ECO:0000256" key="3">
    <source>
        <dbReference type="ARBA" id="ARBA00022679"/>
    </source>
</evidence>
<dbReference type="EMBL" id="JABXWP010000014">
    <property type="protein sequence ID" value="NVO88817.1"/>
    <property type="molecule type" value="Genomic_DNA"/>
</dbReference>
<dbReference type="InterPro" id="IPR036542">
    <property type="entry name" value="PTS_IIA_lac/cel_sf"/>
</dbReference>
<keyword evidence="1" id="KW-0813">Transport</keyword>
<evidence type="ECO:0000256" key="4">
    <source>
        <dbReference type="ARBA" id="ARBA00022683"/>
    </source>
</evidence>
<keyword evidence="2" id="KW-0762">Sugar transport</keyword>
<dbReference type="InterPro" id="IPR003188">
    <property type="entry name" value="PTS_IIA_lac/cel"/>
</dbReference>
<keyword evidence="4" id="KW-0598">Phosphotransferase system</keyword>
<gene>
    <name evidence="6" type="ORF">HWN39_09905</name>
</gene>
<comment type="caution">
    <text evidence="6">The sequence shown here is derived from an EMBL/GenBank/DDBJ whole genome shotgun (WGS) entry which is preliminary data.</text>
</comment>
<dbReference type="Gene3D" id="1.20.58.80">
    <property type="entry name" value="Phosphotransferase system, lactose/cellobiose-type IIA subunit"/>
    <property type="match status" value="1"/>
</dbReference>
<dbReference type="GO" id="GO:0016740">
    <property type="term" value="F:transferase activity"/>
    <property type="evidence" value="ECO:0007669"/>
    <property type="project" value="UniProtKB-KW"/>
</dbReference>
<dbReference type="Pfam" id="PF02255">
    <property type="entry name" value="PTS_IIA"/>
    <property type="match status" value="1"/>
</dbReference>
<dbReference type="Proteomes" id="UP000542889">
    <property type="component" value="Unassembled WGS sequence"/>
</dbReference>
<evidence type="ECO:0000256" key="5">
    <source>
        <dbReference type="PROSITE-ProRule" id="PRU00418"/>
    </source>
</evidence>
<sequence>MSQSDRPENPLVPVAMQIIIHAGNARNHGLEAIRQAKRHHSDAVSSALAAAKKELILAHQAQTEVIQKEATGFQYEPSLLFTHAQDHLMTISSELVMIQAMIELFEQPDAKPAQEAQQSQPAKEVN</sequence>
<evidence type="ECO:0000313" key="6">
    <source>
        <dbReference type="EMBL" id="NVO88817.1"/>
    </source>
</evidence>
<reference evidence="6 7" key="1">
    <citation type="submission" date="2020-06" db="EMBL/GenBank/DDBJ databases">
        <title>Lactobacillus rhamnosus QC,genome.</title>
        <authorList>
            <person name="Yi H."/>
            <person name="Jin M."/>
        </authorList>
    </citation>
    <scope>NUCLEOTIDE SEQUENCE [LARGE SCALE GENOMIC DNA]</scope>
    <source>
        <strain evidence="6 7">QC</strain>
    </source>
</reference>
<accession>A0A7Y7QGN3</accession>
<organism evidence="6 7">
    <name type="scientific">Lacticaseibacillus rhamnosus</name>
    <name type="common">Lactobacillus rhamnosus</name>
    <dbReference type="NCBI Taxonomy" id="47715"/>
    <lineage>
        <taxon>Bacteria</taxon>
        <taxon>Bacillati</taxon>
        <taxon>Bacillota</taxon>
        <taxon>Bacilli</taxon>
        <taxon>Lactobacillales</taxon>
        <taxon>Lactobacillaceae</taxon>
        <taxon>Lacticaseibacillus</taxon>
    </lineage>
</organism>
<evidence type="ECO:0000256" key="2">
    <source>
        <dbReference type="ARBA" id="ARBA00022597"/>
    </source>
</evidence>
<feature type="modified residue" description="Phosphohistidine; by HPr" evidence="5">
    <location>
        <position position="83"/>
    </location>
</feature>
<dbReference type="RefSeq" id="WP_005715022.1">
    <property type="nucleotide sequence ID" value="NZ_JABXWP010000014.1"/>
</dbReference>
<keyword evidence="3" id="KW-0808">Transferase</keyword>
<dbReference type="PANTHER" id="PTHR34382">
    <property type="entry name" value="PTS SYSTEM N,N'-DIACETYLCHITOBIOSE-SPECIFIC EIIA COMPONENT"/>
    <property type="match status" value="1"/>
</dbReference>
<protein>
    <submittedName>
        <fullName evidence="6">PTS lactose/cellobiose transporter subunit IIA</fullName>
    </submittedName>
</protein>
<evidence type="ECO:0000313" key="7">
    <source>
        <dbReference type="Proteomes" id="UP000542889"/>
    </source>
</evidence>
<dbReference type="GO" id="GO:0009401">
    <property type="term" value="P:phosphoenolpyruvate-dependent sugar phosphotransferase system"/>
    <property type="evidence" value="ECO:0007669"/>
    <property type="project" value="UniProtKB-KW"/>
</dbReference>
<proteinExistence type="predicted"/>